<dbReference type="SUPFAM" id="SSF81301">
    <property type="entry name" value="Nucleotidyltransferase"/>
    <property type="match status" value="1"/>
</dbReference>
<keyword evidence="2" id="KW-1185">Reference proteome</keyword>
<dbReference type="Pfam" id="PF04229">
    <property type="entry name" value="GrpB"/>
    <property type="match status" value="1"/>
</dbReference>
<name>W4PYX1_9BACI</name>
<organism evidence="1 2">
    <name type="scientific">Halalkalibacter wakoensis JCM 9140</name>
    <dbReference type="NCBI Taxonomy" id="1236970"/>
    <lineage>
        <taxon>Bacteria</taxon>
        <taxon>Bacillati</taxon>
        <taxon>Bacillota</taxon>
        <taxon>Bacilli</taxon>
        <taxon>Bacillales</taxon>
        <taxon>Bacillaceae</taxon>
        <taxon>Halalkalibacter</taxon>
    </lineage>
</organism>
<evidence type="ECO:0000313" key="2">
    <source>
        <dbReference type="Proteomes" id="UP000018890"/>
    </source>
</evidence>
<reference evidence="1" key="1">
    <citation type="journal article" date="2014" name="Genome Announc.">
        <title>Draft Genome Sequences of Three Alkaliphilic Bacillus Strains, Bacillus wakoensis JCM 9140T, Bacillus akibai JCM 9157T, and Bacillus hemicellulosilyticus JCM 9152T.</title>
        <authorList>
            <person name="Yuki M."/>
            <person name="Oshima K."/>
            <person name="Suda W."/>
            <person name="Oshida Y."/>
            <person name="Kitamura K."/>
            <person name="Iida T."/>
            <person name="Hattori M."/>
            <person name="Ohkuma M."/>
        </authorList>
    </citation>
    <scope>NUCLEOTIDE SEQUENCE [LARGE SCALE GENOMIC DNA]</scope>
    <source>
        <strain evidence="1">JCM 9140</strain>
    </source>
</reference>
<dbReference type="PANTHER" id="PTHR34822:SF1">
    <property type="entry name" value="GRPB FAMILY PROTEIN"/>
    <property type="match status" value="1"/>
</dbReference>
<evidence type="ECO:0008006" key="3">
    <source>
        <dbReference type="Google" id="ProtNLM"/>
    </source>
</evidence>
<evidence type="ECO:0000313" key="1">
    <source>
        <dbReference type="EMBL" id="GAE24907.1"/>
    </source>
</evidence>
<dbReference type="STRING" id="1236970.JCM9140_870"/>
<dbReference type="AlphaFoldDB" id="W4PYX1"/>
<sequence length="172" mass="19983">MNVRKVEVLSYQTMWPSLYEKEVKKLKTIFGTLCMDIHHIGSTAVNGLKAKPVIDMMMIVSILNDVDRFNSSMESIGYEPMGENGIVGRRFFQKGGDDRTHHLHIFEQGNEHINRHLAFRNYLRATPEEAKQYGQVKQMLSKQFPQDIASYIKGKENVVKEIERRALIWQKN</sequence>
<dbReference type="Proteomes" id="UP000018890">
    <property type="component" value="Unassembled WGS sequence"/>
</dbReference>
<proteinExistence type="predicted"/>
<protein>
    <recommendedName>
        <fullName evidence="3">Glutamate-rich protein GrpB</fullName>
    </recommendedName>
</protein>
<dbReference type="Gene3D" id="3.30.460.10">
    <property type="entry name" value="Beta Polymerase, domain 2"/>
    <property type="match status" value="1"/>
</dbReference>
<comment type="caution">
    <text evidence="1">The sequence shown here is derived from an EMBL/GenBank/DDBJ whole genome shotgun (WGS) entry which is preliminary data.</text>
</comment>
<dbReference type="PANTHER" id="PTHR34822">
    <property type="entry name" value="GRPB DOMAIN PROTEIN (AFU_ORTHOLOGUE AFUA_1G01530)"/>
    <property type="match status" value="1"/>
</dbReference>
<gene>
    <name evidence="1" type="ORF">JCM9140_870</name>
</gene>
<accession>W4PYX1</accession>
<dbReference type="InterPro" id="IPR043519">
    <property type="entry name" value="NT_sf"/>
</dbReference>
<dbReference type="OrthoDB" id="9799092at2"/>
<dbReference type="InterPro" id="IPR007344">
    <property type="entry name" value="GrpB/CoaE"/>
</dbReference>
<dbReference type="EMBL" id="BAUT01000005">
    <property type="protein sequence ID" value="GAE24907.1"/>
    <property type="molecule type" value="Genomic_DNA"/>
</dbReference>